<proteinExistence type="predicted"/>
<dbReference type="EMBL" id="UOEE01000225">
    <property type="protein sequence ID" value="VAV96562.1"/>
    <property type="molecule type" value="Genomic_DNA"/>
</dbReference>
<organism evidence="1">
    <name type="scientific">hydrothermal vent metagenome</name>
    <dbReference type="NCBI Taxonomy" id="652676"/>
    <lineage>
        <taxon>unclassified sequences</taxon>
        <taxon>metagenomes</taxon>
        <taxon>ecological metagenomes</taxon>
    </lineage>
</organism>
<gene>
    <name evidence="1" type="ORF">MNBD_ALPHA06-2324</name>
</gene>
<dbReference type="AlphaFoldDB" id="A0A3B0RYM6"/>
<reference evidence="1" key="1">
    <citation type="submission" date="2018-06" db="EMBL/GenBank/DDBJ databases">
        <authorList>
            <person name="Zhirakovskaya E."/>
        </authorList>
    </citation>
    <scope>NUCLEOTIDE SEQUENCE</scope>
</reference>
<name>A0A3B0RYM6_9ZZZZ</name>
<protein>
    <submittedName>
        <fullName evidence="1">Uncharacterized protein</fullName>
    </submittedName>
</protein>
<evidence type="ECO:0000313" key="1">
    <source>
        <dbReference type="EMBL" id="VAV96562.1"/>
    </source>
</evidence>
<sequence>MSKYKKPILWMDAGFPPPQAGEEKSLFQARVSSITAKRGKRELFIYE</sequence>
<accession>A0A3B0RYM6</accession>